<dbReference type="PANTHER" id="PTHR34043">
    <property type="entry name" value="ALPHA/BETA-HYDROLASES SUPERFAMILY PROTEIN"/>
    <property type="match status" value="1"/>
</dbReference>
<dbReference type="AlphaFoldDB" id="A0A382DZ14"/>
<proteinExistence type="predicted"/>
<dbReference type="EMBL" id="UINC01041542">
    <property type="protein sequence ID" value="SVB42951.1"/>
    <property type="molecule type" value="Genomic_DNA"/>
</dbReference>
<protein>
    <recommendedName>
        <fullName evidence="6">Lipase-like C-terminal domain-containing protein</fullName>
    </recommendedName>
</protein>
<dbReference type="GO" id="GO:0005576">
    <property type="term" value="C:extracellular region"/>
    <property type="evidence" value="ECO:0007669"/>
    <property type="project" value="UniProtKB-SubCell"/>
</dbReference>
<dbReference type="SUPFAM" id="SSF53474">
    <property type="entry name" value="alpha/beta-Hydrolases"/>
    <property type="match status" value="1"/>
</dbReference>
<dbReference type="GO" id="GO:0006629">
    <property type="term" value="P:lipid metabolic process"/>
    <property type="evidence" value="ECO:0007669"/>
    <property type="project" value="UniProtKB-KW"/>
</dbReference>
<gene>
    <name evidence="7" type="ORF">METZ01_LOCUS195805</name>
</gene>
<evidence type="ECO:0000313" key="7">
    <source>
        <dbReference type="EMBL" id="SVB42951.1"/>
    </source>
</evidence>
<evidence type="ECO:0000259" key="6">
    <source>
        <dbReference type="Pfam" id="PF24708"/>
    </source>
</evidence>
<sequence>MQKIFIGLLLLFTITSNILATNKNPIILVHGFLGWGREEISETKYWGGSNDIEAYLRSKGYTVYTISVGPISSNYDCAVEAFYQIKGGQLDYGKNHSEEFDLVQKPEGKYYQGLYPIWDSENPVHLIGYSFGGQTVRMLQHLLSTKMNSEHQEESLLLGNELSGWVKSITTMSAPLNGATIADIVNKFIPFTDSMLPIVDNISTDYYNLDLYQWDLNRKVGESFIGYLNRMVSNPSWSTKNSIAFDATLSGAKNINDMISIDPSVYYFSYSTSCSKKDPVKGYHIPEESLSLPNYPLCYLMGRIKINAGNGLVTDSTWFENDGTVNTISMVRPFTGEKGPEPMVYHKKGMRLRPGIWNYMGKYNLDHKNFIGFFLDTQELVDNMYNRFERHASILYALP</sequence>
<comment type="subcellular location">
    <subcellularLocation>
        <location evidence="1">Secreted</location>
    </subcellularLocation>
</comment>
<evidence type="ECO:0000256" key="2">
    <source>
        <dbReference type="ARBA" id="ARBA00022525"/>
    </source>
</evidence>
<evidence type="ECO:0000256" key="5">
    <source>
        <dbReference type="ARBA" id="ARBA00023098"/>
    </source>
</evidence>
<dbReference type="GO" id="GO:0016787">
    <property type="term" value="F:hydrolase activity"/>
    <property type="evidence" value="ECO:0007669"/>
    <property type="project" value="UniProtKB-KW"/>
</dbReference>
<keyword evidence="5" id="KW-0443">Lipid metabolism</keyword>
<keyword evidence="2" id="KW-0964">Secreted</keyword>
<accession>A0A382DZ14</accession>
<evidence type="ECO:0000256" key="4">
    <source>
        <dbReference type="ARBA" id="ARBA00022801"/>
    </source>
</evidence>
<dbReference type="Pfam" id="PF24708">
    <property type="entry name" value="Lip_C"/>
    <property type="match status" value="1"/>
</dbReference>
<organism evidence="7">
    <name type="scientific">marine metagenome</name>
    <dbReference type="NCBI Taxonomy" id="408172"/>
    <lineage>
        <taxon>unclassified sequences</taxon>
        <taxon>metagenomes</taxon>
        <taxon>ecological metagenomes</taxon>
    </lineage>
</organism>
<reference evidence="7" key="1">
    <citation type="submission" date="2018-05" db="EMBL/GenBank/DDBJ databases">
        <authorList>
            <person name="Lanie J.A."/>
            <person name="Ng W.-L."/>
            <person name="Kazmierczak K.M."/>
            <person name="Andrzejewski T.M."/>
            <person name="Davidsen T.M."/>
            <person name="Wayne K.J."/>
            <person name="Tettelin H."/>
            <person name="Glass J.I."/>
            <person name="Rusch D."/>
            <person name="Podicherti R."/>
            <person name="Tsui H.-C.T."/>
            <person name="Winkler M.E."/>
        </authorList>
    </citation>
    <scope>NUCLEOTIDE SEQUENCE</scope>
</reference>
<evidence type="ECO:0000256" key="3">
    <source>
        <dbReference type="ARBA" id="ARBA00022729"/>
    </source>
</evidence>
<dbReference type="InterPro" id="IPR056304">
    <property type="entry name" value="Lip-like_C"/>
</dbReference>
<keyword evidence="4" id="KW-0378">Hydrolase</keyword>
<name>A0A382DZ14_9ZZZZ</name>
<dbReference type="Gene3D" id="3.40.50.1820">
    <property type="entry name" value="alpha/beta hydrolase"/>
    <property type="match status" value="1"/>
</dbReference>
<dbReference type="InterPro" id="IPR029058">
    <property type="entry name" value="AB_hydrolase_fold"/>
</dbReference>
<dbReference type="PANTHER" id="PTHR34043:SF3">
    <property type="entry name" value="ALPHA_BETA-HYDROLASES SUPERFAMILY PROTEIN"/>
    <property type="match status" value="1"/>
</dbReference>
<feature type="domain" description="Lipase-like C-terminal" evidence="6">
    <location>
        <begin position="22"/>
        <end position="386"/>
    </location>
</feature>
<evidence type="ECO:0000256" key="1">
    <source>
        <dbReference type="ARBA" id="ARBA00004613"/>
    </source>
</evidence>
<keyword evidence="3" id="KW-0732">Signal</keyword>